<proteinExistence type="predicted"/>
<reference evidence="2" key="1">
    <citation type="journal article" date="2014" name="Front. Microbiol.">
        <title>High frequency of phylogenetically diverse reductive dehalogenase-homologous genes in deep subseafloor sedimentary metagenomes.</title>
        <authorList>
            <person name="Kawai M."/>
            <person name="Futagami T."/>
            <person name="Toyoda A."/>
            <person name="Takaki Y."/>
            <person name="Nishi S."/>
            <person name="Hori S."/>
            <person name="Arai W."/>
            <person name="Tsubouchi T."/>
            <person name="Morono Y."/>
            <person name="Uchiyama I."/>
            <person name="Ito T."/>
            <person name="Fujiyama A."/>
            <person name="Inagaki F."/>
            <person name="Takami H."/>
        </authorList>
    </citation>
    <scope>NUCLEOTIDE SEQUENCE</scope>
    <source>
        <strain evidence="2">Expedition CK06-06</strain>
    </source>
</reference>
<keyword evidence="1" id="KW-0472">Membrane</keyword>
<sequence>MISDKRTRLLYILLAIVVLTIIIDSCGKNRKEAEQTEEPPPV</sequence>
<feature type="transmembrane region" description="Helical" evidence="1">
    <location>
        <begin position="7"/>
        <end position="23"/>
    </location>
</feature>
<organism evidence="2">
    <name type="scientific">marine sediment metagenome</name>
    <dbReference type="NCBI Taxonomy" id="412755"/>
    <lineage>
        <taxon>unclassified sequences</taxon>
        <taxon>metagenomes</taxon>
        <taxon>ecological metagenomes</taxon>
    </lineage>
</organism>
<accession>X1CAJ0</accession>
<dbReference type="AlphaFoldDB" id="X1CAJ0"/>
<name>X1CAJ0_9ZZZZ</name>
<keyword evidence="1" id="KW-0812">Transmembrane</keyword>
<keyword evidence="1" id="KW-1133">Transmembrane helix</keyword>
<gene>
    <name evidence="2" type="ORF">S01H4_42215</name>
</gene>
<protein>
    <submittedName>
        <fullName evidence="2">Uncharacterized protein</fullName>
    </submittedName>
</protein>
<feature type="non-terminal residue" evidence="2">
    <location>
        <position position="42"/>
    </location>
</feature>
<comment type="caution">
    <text evidence="2">The sequence shown here is derived from an EMBL/GenBank/DDBJ whole genome shotgun (WGS) entry which is preliminary data.</text>
</comment>
<evidence type="ECO:0000256" key="1">
    <source>
        <dbReference type="SAM" id="Phobius"/>
    </source>
</evidence>
<evidence type="ECO:0000313" key="2">
    <source>
        <dbReference type="EMBL" id="GAH04457.1"/>
    </source>
</evidence>
<dbReference type="EMBL" id="BART01023164">
    <property type="protein sequence ID" value="GAH04457.1"/>
    <property type="molecule type" value="Genomic_DNA"/>
</dbReference>